<accession>A0A0A2TNG6</accession>
<dbReference type="AlphaFoldDB" id="A0A0A2TNG6"/>
<dbReference type="OrthoDB" id="2665328at2"/>
<name>A0A0A2TNG6_9BACI</name>
<sequence>MEIFPITKATQYVAKQIILQGMYEHFGYIDETLNPDLHEPLTFYDGIDNFLYIMKYNGLMICTGGLQREGLYSGRVVRLSVLQSFRGNGFANQMMHYIEKKARSEHMSYIRVETNKEWTGAISLYHSLGYKLKEEDQTRCHFVKHLQKEEAYGI</sequence>
<proteinExistence type="predicted"/>
<dbReference type="CDD" id="cd04301">
    <property type="entry name" value="NAT_SF"/>
    <property type="match status" value="1"/>
</dbReference>
<reference evidence="2 3" key="1">
    <citation type="journal article" date="2015" name="Stand. Genomic Sci.">
        <title>High quality draft genome sequence of the moderately halophilic bacterium Pontibacillus yanchengensis Y32(T) and comparison among Pontibacillus genomes.</title>
        <authorList>
            <person name="Huang J."/>
            <person name="Qiao Z.X."/>
            <person name="Tang J.W."/>
            <person name="Wang G."/>
        </authorList>
    </citation>
    <scope>NUCLEOTIDE SEQUENCE [LARGE SCALE GENOMIC DNA]</scope>
    <source>
        <strain evidence="2 3">Y32</strain>
    </source>
</reference>
<evidence type="ECO:0000313" key="2">
    <source>
        <dbReference type="EMBL" id="KGP70845.1"/>
    </source>
</evidence>
<evidence type="ECO:0000313" key="3">
    <source>
        <dbReference type="Proteomes" id="UP000030147"/>
    </source>
</evidence>
<dbReference type="PROSITE" id="PS51186">
    <property type="entry name" value="GNAT"/>
    <property type="match status" value="1"/>
</dbReference>
<dbReference type="STRING" id="1385514.N782_04105"/>
<comment type="caution">
    <text evidence="2">The sequence shown here is derived from an EMBL/GenBank/DDBJ whole genome shotgun (WGS) entry which is preliminary data.</text>
</comment>
<evidence type="ECO:0000259" key="1">
    <source>
        <dbReference type="PROSITE" id="PS51186"/>
    </source>
</evidence>
<dbReference type="RefSeq" id="WP_036824645.1">
    <property type="nucleotide sequence ID" value="NZ_AVBF01000108.1"/>
</dbReference>
<gene>
    <name evidence="2" type="ORF">N782_04105</name>
</gene>
<organism evidence="2 3">
    <name type="scientific">Pontibacillus yanchengensis Y32</name>
    <dbReference type="NCBI Taxonomy" id="1385514"/>
    <lineage>
        <taxon>Bacteria</taxon>
        <taxon>Bacillati</taxon>
        <taxon>Bacillota</taxon>
        <taxon>Bacilli</taxon>
        <taxon>Bacillales</taxon>
        <taxon>Bacillaceae</taxon>
        <taxon>Pontibacillus</taxon>
    </lineage>
</organism>
<dbReference type="Pfam" id="PF13508">
    <property type="entry name" value="Acetyltransf_7"/>
    <property type="match status" value="1"/>
</dbReference>
<dbReference type="InterPro" id="IPR016181">
    <property type="entry name" value="Acyl_CoA_acyltransferase"/>
</dbReference>
<dbReference type="eggNOG" id="COG0456">
    <property type="taxonomic scope" value="Bacteria"/>
</dbReference>
<dbReference type="Gene3D" id="3.40.630.30">
    <property type="match status" value="1"/>
</dbReference>
<dbReference type="InterPro" id="IPR000182">
    <property type="entry name" value="GNAT_dom"/>
</dbReference>
<dbReference type="SUPFAM" id="SSF55729">
    <property type="entry name" value="Acyl-CoA N-acyltransferases (Nat)"/>
    <property type="match status" value="1"/>
</dbReference>
<feature type="domain" description="N-acetyltransferase" evidence="1">
    <location>
        <begin position="1"/>
        <end position="149"/>
    </location>
</feature>
<keyword evidence="3" id="KW-1185">Reference proteome</keyword>
<dbReference type="Proteomes" id="UP000030147">
    <property type="component" value="Unassembled WGS sequence"/>
</dbReference>
<dbReference type="EMBL" id="AVBF01000108">
    <property type="protein sequence ID" value="KGP70845.1"/>
    <property type="molecule type" value="Genomic_DNA"/>
</dbReference>
<dbReference type="GO" id="GO:0016747">
    <property type="term" value="F:acyltransferase activity, transferring groups other than amino-acyl groups"/>
    <property type="evidence" value="ECO:0007669"/>
    <property type="project" value="InterPro"/>
</dbReference>
<protein>
    <recommendedName>
        <fullName evidence="1">N-acetyltransferase domain-containing protein</fullName>
    </recommendedName>
</protein>